<dbReference type="AlphaFoldDB" id="A0ABD1NZU2"/>
<reference evidence="3" key="1">
    <citation type="submission" date="2024-07" db="EMBL/GenBank/DDBJ databases">
        <title>Two chromosome-level genome assemblies of Korean endemic species Abeliophyllum distichum and Forsythia ovata (Oleaceae).</title>
        <authorList>
            <person name="Jang H."/>
        </authorList>
    </citation>
    <scope>NUCLEOTIDE SEQUENCE [LARGE SCALE GENOMIC DNA]</scope>
</reference>
<dbReference type="EMBL" id="JBFOLJ010000045">
    <property type="protein sequence ID" value="KAL2457127.1"/>
    <property type="molecule type" value="Genomic_DNA"/>
</dbReference>
<comment type="caution">
    <text evidence="2">The sequence shown here is derived from an EMBL/GenBank/DDBJ whole genome shotgun (WGS) entry which is preliminary data.</text>
</comment>
<proteinExistence type="predicted"/>
<accession>A0ABD1NZU2</accession>
<feature type="compositionally biased region" description="Basic and acidic residues" evidence="1">
    <location>
        <begin position="53"/>
        <end position="67"/>
    </location>
</feature>
<protein>
    <submittedName>
        <fullName evidence="2">Uncharacterized protein</fullName>
    </submittedName>
</protein>
<evidence type="ECO:0000313" key="3">
    <source>
        <dbReference type="Proteomes" id="UP001604277"/>
    </source>
</evidence>
<feature type="region of interest" description="Disordered" evidence="1">
    <location>
        <begin position="53"/>
        <end position="72"/>
    </location>
</feature>
<evidence type="ECO:0000256" key="1">
    <source>
        <dbReference type="SAM" id="MobiDB-lite"/>
    </source>
</evidence>
<dbReference type="Proteomes" id="UP001604277">
    <property type="component" value="Unassembled WGS sequence"/>
</dbReference>
<keyword evidence="3" id="KW-1185">Reference proteome</keyword>
<name>A0ABD1NZU2_9LAMI</name>
<gene>
    <name evidence="2" type="ORF">Fot_56538</name>
</gene>
<sequence length="111" mass="12325">MPHLPGVVNSDSQLGQFRLLSSMLIALTRITRTGSPPFPCSGSIPLRIEIRIREGNPPEKNPDKGLEADPDPTERALWWSVSHFISKELTQGLISSNEQQLPCLAINQPER</sequence>
<organism evidence="2 3">
    <name type="scientific">Forsythia ovata</name>
    <dbReference type="NCBI Taxonomy" id="205694"/>
    <lineage>
        <taxon>Eukaryota</taxon>
        <taxon>Viridiplantae</taxon>
        <taxon>Streptophyta</taxon>
        <taxon>Embryophyta</taxon>
        <taxon>Tracheophyta</taxon>
        <taxon>Spermatophyta</taxon>
        <taxon>Magnoliopsida</taxon>
        <taxon>eudicotyledons</taxon>
        <taxon>Gunneridae</taxon>
        <taxon>Pentapetalae</taxon>
        <taxon>asterids</taxon>
        <taxon>lamiids</taxon>
        <taxon>Lamiales</taxon>
        <taxon>Oleaceae</taxon>
        <taxon>Forsythieae</taxon>
        <taxon>Forsythia</taxon>
    </lineage>
</organism>
<evidence type="ECO:0000313" key="2">
    <source>
        <dbReference type="EMBL" id="KAL2457127.1"/>
    </source>
</evidence>